<feature type="region of interest" description="Disordered" evidence="1">
    <location>
        <begin position="1"/>
        <end position="21"/>
    </location>
</feature>
<evidence type="ECO:0000313" key="3">
    <source>
        <dbReference type="Proteomes" id="UP001153269"/>
    </source>
</evidence>
<proteinExistence type="predicted"/>
<accession>A0A9N7VTF4</accession>
<gene>
    <name evidence="2" type="ORF">PLEPLA_LOCUS42665</name>
</gene>
<dbReference type="EMBL" id="CADEAL010004230">
    <property type="protein sequence ID" value="CAB1454898.1"/>
    <property type="molecule type" value="Genomic_DNA"/>
</dbReference>
<dbReference type="AlphaFoldDB" id="A0A9N7VTF4"/>
<evidence type="ECO:0000313" key="2">
    <source>
        <dbReference type="EMBL" id="CAB1454898.1"/>
    </source>
</evidence>
<feature type="region of interest" description="Disordered" evidence="1">
    <location>
        <begin position="83"/>
        <end position="119"/>
    </location>
</feature>
<keyword evidence="3" id="KW-1185">Reference proteome</keyword>
<evidence type="ECO:0000256" key="1">
    <source>
        <dbReference type="SAM" id="MobiDB-lite"/>
    </source>
</evidence>
<comment type="caution">
    <text evidence="2">The sequence shown here is derived from an EMBL/GenBank/DDBJ whole genome shotgun (WGS) entry which is preliminary data.</text>
</comment>
<feature type="compositionally biased region" description="Basic and acidic residues" evidence="1">
    <location>
        <begin position="1"/>
        <end position="13"/>
    </location>
</feature>
<sequence>MSEDPVMHSESTARADISPMAQPSVPADIVLPLLATLIYQLSFIRAPVPPLFSVHAAAVTPRPGPRIGEVWGGADERAGRCEGWQDALGPVAPSPHHNHPTSRKPSVPPKKWYRRLERH</sequence>
<protein>
    <submittedName>
        <fullName evidence="2">Uncharacterized protein</fullName>
    </submittedName>
</protein>
<reference evidence="2" key="1">
    <citation type="submission" date="2020-03" db="EMBL/GenBank/DDBJ databases">
        <authorList>
            <person name="Weist P."/>
        </authorList>
    </citation>
    <scope>NUCLEOTIDE SEQUENCE</scope>
</reference>
<name>A0A9N7VTF4_PLEPL</name>
<dbReference type="Proteomes" id="UP001153269">
    <property type="component" value="Unassembled WGS sequence"/>
</dbReference>
<organism evidence="2 3">
    <name type="scientific">Pleuronectes platessa</name>
    <name type="common">European plaice</name>
    <dbReference type="NCBI Taxonomy" id="8262"/>
    <lineage>
        <taxon>Eukaryota</taxon>
        <taxon>Metazoa</taxon>
        <taxon>Chordata</taxon>
        <taxon>Craniata</taxon>
        <taxon>Vertebrata</taxon>
        <taxon>Euteleostomi</taxon>
        <taxon>Actinopterygii</taxon>
        <taxon>Neopterygii</taxon>
        <taxon>Teleostei</taxon>
        <taxon>Neoteleostei</taxon>
        <taxon>Acanthomorphata</taxon>
        <taxon>Carangaria</taxon>
        <taxon>Pleuronectiformes</taxon>
        <taxon>Pleuronectoidei</taxon>
        <taxon>Pleuronectidae</taxon>
        <taxon>Pleuronectes</taxon>
    </lineage>
</organism>